<feature type="transmembrane region" description="Helical" evidence="4">
    <location>
        <begin position="12"/>
        <end position="38"/>
    </location>
</feature>
<evidence type="ECO:0000256" key="1">
    <source>
        <dbReference type="ARBA" id="ARBA00004429"/>
    </source>
</evidence>
<protein>
    <submittedName>
        <fullName evidence="5">MFS transport protein AraJ</fullName>
    </submittedName>
</protein>
<proteinExistence type="predicted"/>
<organism evidence="5 6">
    <name type="scientific">Salmonella enterica I</name>
    <dbReference type="NCBI Taxonomy" id="59201"/>
    <lineage>
        <taxon>Bacteria</taxon>
        <taxon>Pseudomonadati</taxon>
        <taxon>Pseudomonadota</taxon>
        <taxon>Gammaproteobacteria</taxon>
        <taxon>Enterobacterales</taxon>
        <taxon>Enterobacteriaceae</taxon>
        <taxon>Salmonella</taxon>
    </lineage>
</organism>
<evidence type="ECO:0000313" key="5">
    <source>
        <dbReference type="EMBL" id="VEB62621.1"/>
    </source>
</evidence>
<accession>A0A447U914</accession>
<keyword evidence="4" id="KW-1133">Transmembrane helix</keyword>
<keyword evidence="2" id="KW-1003">Cell membrane</keyword>
<evidence type="ECO:0000256" key="3">
    <source>
        <dbReference type="SAM" id="MobiDB-lite"/>
    </source>
</evidence>
<comment type="subcellular location">
    <subcellularLocation>
        <location evidence="1">Cell inner membrane</location>
        <topology evidence="1">Multi-pass membrane protein</topology>
    </subcellularLocation>
</comment>
<keyword evidence="4" id="KW-0472">Membrane</keyword>
<name>A0A447U914_SALET</name>
<keyword evidence="2" id="KW-0997">Cell inner membrane</keyword>
<dbReference type="Proteomes" id="UP000269208">
    <property type="component" value="Chromosome"/>
</dbReference>
<dbReference type="GO" id="GO:0005886">
    <property type="term" value="C:plasma membrane"/>
    <property type="evidence" value="ECO:0007669"/>
    <property type="project" value="UniProtKB-SubCell"/>
</dbReference>
<evidence type="ECO:0000256" key="2">
    <source>
        <dbReference type="ARBA" id="ARBA00022519"/>
    </source>
</evidence>
<dbReference type="SUPFAM" id="SSF103473">
    <property type="entry name" value="MFS general substrate transporter"/>
    <property type="match status" value="1"/>
</dbReference>
<sequence length="75" mass="8152">MGNAIFTFSSSYLMLAVGRLVSGFPHGAFFGVGAIVFVKDYPPREGHRRRRGYGFRDDGGESGGHSVRHLPEPGI</sequence>
<keyword evidence="4" id="KW-0812">Transmembrane</keyword>
<evidence type="ECO:0000256" key="4">
    <source>
        <dbReference type="SAM" id="Phobius"/>
    </source>
</evidence>
<evidence type="ECO:0000313" key="6">
    <source>
        <dbReference type="Proteomes" id="UP000269208"/>
    </source>
</evidence>
<reference evidence="5 6" key="1">
    <citation type="submission" date="2018-12" db="EMBL/GenBank/DDBJ databases">
        <authorList>
            <consortium name="Pathogen Informatics"/>
        </authorList>
    </citation>
    <scope>NUCLEOTIDE SEQUENCE [LARGE SCALE GENOMIC DNA]</scope>
    <source>
        <strain evidence="5 6">NCTC6754</strain>
    </source>
</reference>
<feature type="region of interest" description="Disordered" evidence="3">
    <location>
        <begin position="45"/>
        <end position="75"/>
    </location>
</feature>
<dbReference type="InterPro" id="IPR036259">
    <property type="entry name" value="MFS_trans_sf"/>
</dbReference>
<dbReference type="AlphaFoldDB" id="A0A447U914"/>
<gene>
    <name evidence="5" type="primary">araJ_2</name>
    <name evidence="5" type="ORF">NCTC6754_08021</name>
</gene>
<dbReference type="EMBL" id="LR134190">
    <property type="protein sequence ID" value="VEB62621.1"/>
    <property type="molecule type" value="Genomic_DNA"/>
</dbReference>